<name>A0A090RRA2_9VIBR</name>
<feature type="chain" id="PRO_5001863105" description="Lcl C-terminal domain-containing protein" evidence="1">
    <location>
        <begin position="31"/>
        <end position="404"/>
    </location>
</feature>
<feature type="domain" description="Lcl C-terminal" evidence="2">
    <location>
        <begin position="85"/>
        <end position="222"/>
    </location>
</feature>
<dbReference type="InterPro" id="IPR011460">
    <property type="entry name" value="Lcl_C"/>
</dbReference>
<evidence type="ECO:0000256" key="1">
    <source>
        <dbReference type="SAM" id="SignalP"/>
    </source>
</evidence>
<accession>A0A090RRA2</accession>
<keyword evidence="1" id="KW-0732">Signal</keyword>
<dbReference type="AlphaFoldDB" id="A0A090RRA2"/>
<dbReference type="EMBL" id="BBMR01000002">
    <property type="protein sequence ID" value="GAL17935.1"/>
    <property type="molecule type" value="Genomic_DNA"/>
</dbReference>
<dbReference type="Pfam" id="PF07603">
    <property type="entry name" value="Lcl_C"/>
    <property type="match status" value="2"/>
</dbReference>
<feature type="signal peptide" evidence="1">
    <location>
        <begin position="1"/>
        <end position="30"/>
    </location>
</feature>
<feature type="domain" description="Lcl C-terminal" evidence="2">
    <location>
        <begin position="255"/>
        <end position="364"/>
    </location>
</feature>
<evidence type="ECO:0000313" key="4">
    <source>
        <dbReference type="Proteomes" id="UP000029228"/>
    </source>
</evidence>
<keyword evidence="4" id="KW-1185">Reference proteome</keyword>
<evidence type="ECO:0000259" key="2">
    <source>
        <dbReference type="Pfam" id="PF07603"/>
    </source>
</evidence>
<sequence length="404" mass="44248">MNSDNRRQFFPKLSTLAFVLLGTFCFTGQASSSESLSYKIVDTGQSACSDASTQLSTCPVQGEYGFGQDAQYQGYAPSYTANNDGTVSDNVTGLMWAASIDTNGDGKVTAADKMSYDQAVSYIANLNTAGFSDWRLPTIKELYSLILFDGEDPSGIKGPGSYSIRPFIDHRYFGFESGDMASGERLIDAQYLSSTQYVSKTMGKDDTVFGVNFIDGRIKGYGMQSPRGGDKTFYILAVRGNSDYGVNQFVANSNGTVHDEATGLIWQTADSVTSLDWNGALEYCKNLDLAGRQDWRLPNVKELQSIVDYSRSPATSNSPSLDPIFNASQITNEGGELDYPNYWSSTTHMNLKNAKNASYVAFGRSMGTCVTTGWTYTVLVLKEVTLRWIMVKAIHKVTGLRGMR</sequence>
<dbReference type="STRING" id="990268.JCM19235_6488"/>
<evidence type="ECO:0000313" key="3">
    <source>
        <dbReference type="EMBL" id="GAL17935.1"/>
    </source>
</evidence>
<dbReference type="PANTHER" id="PTHR35812:SF1">
    <property type="entry name" value="LIPOPROTEIN"/>
    <property type="match status" value="1"/>
</dbReference>
<comment type="caution">
    <text evidence="3">The sequence shown here is derived from an EMBL/GenBank/DDBJ whole genome shotgun (WGS) entry which is preliminary data.</text>
</comment>
<proteinExistence type="predicted"/>
<dbReference type="PANTHER" id="PTHR35812">
    <property type="entry name" value="LIPOPROTEIN"/>
    <property type="match status" value="1"/>
</dbReference>
<dbReference type="Proteomes" id="UP000029228">
    <property type="component" value="Unassembled WGS sequence"/>
</dbReference>
<reference evidence="3 4" key="1">
    <citation type="submission" date="2014-09" db="EMBL/GenBank/DDBJ databases">
        <title>Vibrio maritimus JCM 19235. (C45) whole genome shotgun sequence.</title>
        <authorList>
            <person name="Sawabe T."/>
            <person name="Meirelles P."/>
            <person name="Nakanishi M."/>
            <person name="Sayaka M."/>
            <person name="Hattori M."/>
            <person name="Ohkuma M."/>
        </authorList>
    </citation>
    <scope>NUCLEOTIDE SEQUENCE [LARGE SCALE GENOMIC DNA]</scope>
    <source>
        <strain evidence="4">JCM19235</strain>
    </source>
</reference>
<gene>
    <name evidence="3" type="ORF">JCM19235_6488</name>
</gene>
<protein>
    <recommendedName>
        <fullName evidence="2">Lcl C-terminal domain-containing protein</fullName>
    </recommendedName>
</protein>
<organism evidence="3 4">
    <name type="scientific">Vibrio maritimus</name>
    <dbReference type="NCBI Taxonomy" id="990268"/>
    <lineage>
        <taxon>Bacteria</taxon>
        <taxon>Pseudomonadati</taxon>
        <taxon>Pseudomonadota</taxon>
        <taxon>Gammaproteobacteria</taxon>
        <taxon>Vibrionales</taxon>
        <taxon>Vibrionaceae</taxon>
        <taxon>Vibrio</taxon>
    </lineage>
</organism>